<dbReference type="AlphaFoldDB" id="A0A239ELJ8"/>
<name>A0A239ELJ8_EKHLU</name>
<dbReference type="InterPro" id="IPR015943">
    <property type="entry name" value="WD40/YVTN_repeat-like_dom_sf"/>
</dbReference>
<accession>A0A239ELJ8</accession>
<dbReference type="CDD" id="cd00146">
    <property type="entry name" value="PKD"/>
    <property type="match status" value="1"/>
</dbReference>
<evidence type="ECO:0000313" key="2">
    <source>
        <dbReference type="EMBL" id="SNS45650.1"/>
    </source>
</evidence>
<proteinExistence type="predicted"/>
<keyword evidence="3" id="KW-1185">Reference proteome</keyword>
<dbReference type="PROSITE" id="PS50093">
    <property type="entry name" value="PKD"/>
    <property type="match status" value="1"/>
</dbReference>
<sequence>MKRLIISAGIITIFVFAALFRTHQSAEETYLKNISKHHRHELDGPEKSAFRDALMTMNPITGEIPTKNIKETIRNVKSGRSAADRDFKWTQVDTEIAGRARAIMVDPNNAEKLWLGAVTGGLWYNSDFRNNADWVPVSDDWESLSISSIAHDPNNPQVFYVGTGESFTSVNIYRESTSSGVGIYKTTDAGSTWTLLSSTTDFQYVNDIVVRNEGGTSVVYAGVASGIYQGRVFGSTPSDGLYRSTDGGSSWAQVLPNIEGSTVPYSVSDIEIVSNGDLYVGTMRNLELKGGGVILSSSDGINWETEDRFAVNITEELLNDYGFEAYPGRVRIASGGDMIYVVGTAGWLNNFQQIRDWGGATRMMYKEGATGWVDLDGPPSNWASIPWHALAFSVDPSDDNHLVVGGLDVHALSNAREAGSLSWVHLSDWASMYYFSDYLITYYGLNNIDSIKNHFVHADIHSILFTGSSDEVVVSTDGGVQYSADFTKGFATLEGERLNTYPTFGHINNSLATTQYYTIALHPEKGNMEVLAGSQDNSTHTTENGSITYESMIGGGDGAYCFFDRDDPDLRISSSQSNAYNIWIGNTGHFYGLSSGTFINPAAYDDRSNLLYVNMAVDGGYEALITGIQGRFLDTLGIINVNEPLGKDMLGLQARDTIKLGTNSTAAFSALKISPYDDELNATMILGNQLGDVFKITGLPYSPSATKIDKDQLPVGYISAVDIGSSNDELLVSFSNYGVTSVWYTDDGGTTWQNIERDLPDIPVRDAKFNPYDSDKVLIATELGVWGLESIELEEEGWKAYNEGLPNVRIDMMQIRKSDSVIALATHGRGVFTGKFDQGAVVKPVANFDVIDKVYKINEPIDFDASGSLSPEGDLTYAWDFGDGNTGAGINVTHAFEESGLFNVTLTVTSGSYSDSETKQVMVEPLGLKTKSLNVYPNPTFGAITFDFEVAEAEVYTLGGNLLIRANVVNNQLDLSTLQKGIYFIHSKSNSGEIRTFKVIKK</sequence>
<dbReference type="SUPFAM" id="SSF110296">
    <property type="entry name" value="Oligoxyloglucan reducing end-specific cellobiohydrolase"/>
    <property type="match status" value="1"/>
</dbReference>
<dbReference type="GO" id="GO:0010411">
    <property type="term" value="P:xyloglucan metabolic process"/>
    <property type="evidence" value="ECO:0007669"/>
    <property type="project" value="TreeGrafter"/>
</dbReference>
<dbReference type="PANTHER" id="PTHR43739:SF5">
    <property type="entry name" value="EXO-ALPHA-SIALIDASE"/>
    <property type="match status" value="1"/>
</dbReference>
<evidence type="ECO:0000259" key="1">
    <source>
        <dbReference type="PROSITE" id="PS50093"/>
    </source>
</evidence>
<dbReference type="InterPro" id="IPR052025">
    <property type="entry name" value="Xyloglucanase_GH74"/>
</dbReference>
<dbReference type="RefSeq" id="WP_089355006.1">
    <property type="nucleotide sequence ID" value="NZ_FZPD01000001.1"/>
</dbReference>
<dbReference type="CDD" id="cd15482">
    <property type="entry name" value="Sialidase_non-viral"/>
    <property type="match status" value="1"/>
</dbReference>
<dbReference type="SMART" id="SM00089">
    <property type="entry name" value="PKD"/>
    <property type="match status" value="1"/>
</dbReference>
<feature type="domain" description="PKD" evidence="1">
    <location>
        <begin position="844"/>
        <end position="924"/>
    </location>
</feature>
<evidence type="ECO:0000313" key="3">
    <source>
        <dbReference type="Proteomes" id="UP000198393"/>
    </source>
</evidence>
<dbReference type="InterPro" id="IPR026444">
    <property type="entry name" value="Secre_tail"/>
</dbReference>
<organism evidence="2 3">
    <name type="scientific">Ekhidna lutea</name>
    <dbReference type="NCBI Taxonomy" id="447679"/>
    <lineage>
        <taxon>Bacteria</taxon>
        <taxon>Pseudomonadati</taxon>
        <taxon>Bacteroidota</taxon>
        <taxon>Cytophagia</taxon>
        <taxon>Cytophagales</taxon>
        <taxon>Reichenbachiellaceae</taxon>
        <taxon>Ekhidna</taxon>
    </lineage>
</organism>
<dbReference type="OrthoDB" id="9757947at2"/>
<dbReference type="PANTHER" id="PTHR43739">
    <property type="entry name" value="XYLOGLUCANASE (EUROFUNG)"/>
    <property type="match status" value="1"/>
</dbReference>
<dbReference type="Gene3D" id="2.130.10.10">
    <property type="entry name" value="YVTN repeat-like/Quinoprotein amine dehydrogenase"/>
    <property type="match status" value="1"/>
</dbReference>
<dbReference type="Proteomes" id="UP000198393">
    <property type="component" value="Unassembled WGS sequence"/>
</dbReference>
<dbReference type="NCBIfam" id="TIGR04183">
    <property type="entry name" value="Por_Secre_tail"/>
    <property type="match status" value="1"/>
</dbReference>
<dbReference type="Pfam" id="PF18962">
    <property type="entry name" value="Por_Secre_tail"/>
    <property type="match status" value="1"/>
</dbReference>
<protein>
    <submittedName>
        <fullName evidence="2">Por secretion system C-terminal sorting domain-containing protein</fullName>
    </submittedName>
</protein>
<dbReference type="Gene3D" id="2.60.40.10">
    <property type="entry name" value="Immunoglobulins"/>
    <property type="match status" value="1"/>
</dbReference>
<dbReference type="InterPro" id="IPR013783">
    <property type="entry name" value="Ig-like_fold"/>
</dbReference>
<dbReference type="InterPro" id="IPR000601">
    <property type="entry name" value="PKD_dom"/>
</dbReference>
<dbReference type="SUPFAM" id="SSF49299">
    <property type="entry name" value="PKD domain"/>
    <property type="match status" value="1"/>
</dbReference>
<dbReference type="EMBL" id="FZPD01000001">
    <property type="protein sequence ID" value="SNS45650.1"/>
    <property type="molecule type" value="Genomic_DNA"/>
</dbReference>
<gene>
    <name evidence="2" type="ORF">SAMN05421640_0224</name>
</gene>
<dbReference type="InterPro" id="IPR036278">
    <property type="entry name" value="Sialidase_sf"/>
</dbReference>
<dbReference type="SUPFAM" id="SSF50939">
    <property type="entry name" value="Sialidases"/>
    <property type="match status" value="1"/>
</dbReference>
<reference evidence="2 3" key="1">
    <citation type="submission" date="2017-06" db="EMBL/GenBank/DDBJ databases">
        <authorList>
            <person name="Kim H.J."/>
            <person name="Triplett B.A."/>
        </authorList>
    </citation>
    <scope>NUCLEOTIDE SEQUENCE [LARGE SCALE GENOMIC DNA]</scope>
    <source>
        <strain evidence="2 3">DSM 19307</strain>
    </source>
</reference>
<dbReference type="InterPro" id="IPR035986">
    <property type="entry name" value="PKD_dom_sf"/>
</dbReference>
<dbReference type="Pfam" id="PF18911">
    <property type="entry name" value="PKD_4"/>
    <property type="match status" value="1"/>
</dbReference>
<dbReference type="InterPro" id="IPR022409">
    <property type="entry name" value="PKD/Chitinase_dom"/>
</dbReference>